<feature type="compositionally biased region" description="Acidic residues" evidence="1">
    <location>
        <begin position="20"/>
        <end position="30"/>
    </location>
</feature>
<comment type="caution">
    <text evidence="2">The sequence shown here is derived from an EMBL/GenBank/DDBJ whole genome shotgun (WGS) entry which is preliminary data.</text>
</comment>
<proteinExistence type="predicted"/>
<sequence>MIEAEENLSNKNIKRKRDEYENEIIEPPEEEQQRQHENYTCQ</sequence>
<evidence type="ECO:0000313" key="3">
    <source>
        <dbReference type="Proteomes" id="UP000676336"/>
    </source>
</evidence>
<gene>
    <name evidence="2" type="ORF">SMN809_LOCUS42895</name>
</gene>
<protein>
    <submittedName>
        <fullName evidence="2">Uncharacterized protein</fullName>
    </submittedName>
</protein>
<dbReference type="AlphaFoldDB" id="A0A8S3ADN8"/>
<organism evidence="2 3">
    <name type="scientific">Rotaria magnacalcarata</name>
    <dbReference type="NCBI Taxonomy" id="392030"/>
    <lineage>
        <taxon>Eukaryota</taxon>
        <taxon>Metazoa</taxon>
        <taxon>Spiralia</taxon>
        <taxon>Gnathifera</taxon>
        <taxon>Rotifera</taxon>
        <taxon>Eurotatoria</taxon>
        <taxon>Bdelloidea</taxon>
        <taxon>Philodinida</taxon>
        <taxon>Philodinidae</taxon>
        <taxon>Rotaria</taxon>
    </lineage>
</organism>
<name>A0A8S3ADN8_9BILA</name>
<evidence type="ECO:0000256" key="1">
    <source>
        <dbReference type="SAM" id="MobiDB-lite"/>
    </source>
</evidence>
<reference evidence="2" key="1">
    <citation type="submission" date="2021-02" db="EMBL/GenBank/DDBJ databases">
        <authorList>
            <person name="Nowell W R."/>
        </authorList>
    </citation>
    <scope>NUCLEOTIDE SEQUENCE</scope>
</reference>
<feature type="non-terminal residue" evidence="2">
    <location>
        <position position="42"/>
    </location>
</feature>
<feature type="region of interest" description="Disordered" evidence="1">
    <location>
        <begin position="1"/>
        <end position="42"/>
    </location>
</feature>
<feature type="compositionally biased region" description="Basic and acidic residues" evidence="1">
    <location>
        <begin position="31"/>
        <end position="42"/>
    </location>
</feature>
<dbReference type="Proteomes" id="UP000676336">
    <property type="component" value="Unassembled WGS sequence"/>
</dbReference>
<evidence type="ECO:0000313" key="2">
    <source>
        <dbReference type="EMBL" id="CAF4696926.1"/>
    </source>
</evidence>
<accession>A0A8S3ADN8</accession>
<dbReference type="EMBL" id="CAJOBI010125000">
    <property type="protein sequence ID" value="CAF4696926.1"/>
    <property type="molecule type" value="Genomic_DNA"/>
</dbReference>